<accession>M4BW68</accession>
<dbReference type="HOGENOM" id="CLU_2138291_0_0_1"/>
<dbReference type="AlphaFoldDB" id="M4BW68"/>
<dbReference type="EMBL" id="JH597993">
    <property type="status" value="NOT_ANNOTATED_CDS"/>
    <property type="molecule type" value="Genomic_DNA"/>
</dbReference>
<organism evidence="1 2">
    <name type="scientific">Hyaloperonospora arabidopsidis (strain Emoy2)</name>
    <name type="common">Downy mildew agent</name>
    <name type="synonym">Peronospora arabidopsidis</name>
    <dbReference type="NCBI Taxonomy" id="559515"/>
    <lineage>
        <taxon>Eukaryota</taxon>
        <taxon>Sar</taxon>
        <taxon>Stramenopiles</taxon>
        <taxon>Oomycota</taxon>
        <taxon>Peronosporomycetes</taxon>
        <taxon>Peronosporales</taxon>
        <taxon>Peronosporaceae</taxon>
        <taxon>Hyaloperonospora</taxon>
    </lineage>
</organism>
<evidence type="ECO:0000313" key="2">
    <source>
        <dbReference type="Proteomes" id="UP000011713"/>
    </source>
</evidence>
<evidence type="ECO:0000313" key="1">
    <source>
        <dbReference type="EnsemblProtists" id="HpaP810769"/>
    </source>
</evidence>
<dbReference type="VEuPathDB" id="FungiDB:HpaG810769"/>
<proteinExistence type="predicted"/>
<sequence>MTLSATPKPVNDTQGTHATLTNTGIDFCDDAASGVSPHGTASSLARRVTQEEDGASVQAHEVLVSEVTHLRDSLAHTQKALDQYVAERKQFQEILVQVHVSSHRLGWLSFVNR</sequence>
<keyword evidence="2" id="KW-1185">Reference proteome</keyword>
<dbReference type="Proteomes" id="UP000011713">
    <property type="component" value="Unassembled WGS sequence"/>
</dbReference>
<dbReference type="EnsemblProtists" id="HpaT810769">
    <property type="protein sequence ID" value="HpaP810769"/>
    <property type="gene ID" value="HpaG810769"/>
</dbReference>
<name>M4BW68_HYAAE</name>
<dbReference type="InParanoid" id="M4BW68"/>
<protein>
    <submittedName>
        <fullName evidence="1">Uncharacterized protein</fullName>
    </submittedName>
</protein>
<reference evidence="2" key="1">
    <citation type="journal article" date="2010" name="Science">
        <title>Signatures of adaptation to obligate biotrophy in the Hyaloperonospora arabidopsidis genome.</title>
        <authorList>
            <person name="Baxter L."/>
            <person name="Tripathy S."/>
            <person name="Ishaque N."/>
            <person name="Boot N."/>
            <person name="Cabral A."/>
            <person name="Kemen E."/>
            <person name="Thines M."/>
            <person name="Ah-Fong A."/>
            <person name="Anderson R."/>
            <person name="Badejoko W."/>
            <person name="Bittner-Eddy P."/>
            <person name="Boore J.L."/>
            <person name="Chibucos M.C."/>
            <person name="Coates M."/>
            <person name="Dehal P."/>
            <person name="Delehaunty K."/>
            <person name="Dong S."/>
            <person name="Downton P."/>
            <person name="Dumas B."/>
            <person name="Fabro G."/>
            <person name="Fronick C."/>
            <person name="Fuerstenberg S.I."/>
            <person name="Fulton L."/>
            <person name="Gaulin E."/>
            <person name="Govers F."/>
            <person name="Hughes L."/>
            <person name="Humphray S."/>
            <person name="Jiang R.H."/>
            <person name="Judelson H."/>
            <person name="Kamoun S."/>
            <person name="Kyung K."/>
            <person name="Meijer H."/>
            <person name="Minx P."/>
            <person name="Morris P."/>
            <person name="Nelson J."/>
            <person name="Phuntumart V."/>
            <person name="Qutob D."/>
            <person name="Rehmany A."/>
            <person name="Rougon-Cardoso A."/>
            <person name="Ryden P."/>
            <person name="Torto-Alalibo T."/>
            <person name="Studholme D."/>
            <person name="Wang Y."/>
            <person name="Win J."/>
            <person name="Wood J."/>
            <person name="Clifton S.W."/>
            <person name="Rogers J."/>
            <person name="Van den Ackerveken G."/>
            <person name="Jones J.D."/>
            <person name="McDowell J.M."/>
            <person name="Beynon J."/>
            <person name="Tyler B.M."/>
        </authorList>
    </citation>
    <scope>NUCLEOTIDE SEQUENCE [LARGE SCALE GENOMIC DNA]</scope>
    <source>
        <strain evidence="2">Emoy2</strain>
    </source>
</reference>
<reference evidence="1" key="2">
    <citation type="submission" date="2015-06" db="UniProtKB">
        <authorList>
            <consortium name="EnsemblProtists"/>
        </authorList>
    </citation>
    <scope>IDENTIFICATION</scope>
    <source>
        <strain evidence="1">Emoy2</strain>
    </source>
</reference>